<dbReference type="Pfam" id="PF04230">
    <property type="entry name" value="PS_pyruv_trans"/>
    <property type="match status" value="1"/>
</dbReference>
<proteinExistence type="predicted"/>
<dbReference type="EMBL" id="LAQT01000013">
    <property type="protein sequence ID" value="KPC51825.1"/>
    <property type="molecule type" value="Genomic_DNA"/>
</dbReference>
<accession>A0A0N0XHH4</accession>
<sequence length="416" mass="45134">MKNTTSAGLRQPATLTVGLLWHSISSDNLGVGALTESQIAICEKAAQRAGVSVNYILFGTSGGSSYAPAGVRIEQGPRVSIKRMLTGNSDYLREVERCDLVLDIGEGDSFADIYGTKRYLFLLASKLGVLAKNKPLVLSPQTIGPFDKPLQRWAASAVMRKAECVFARDEMSSAYLEKLGVRGNVREVIDVAFRLPFTKPVREAGGKTKIGINVSGLLFAGGYTGNNQFGLTIDYAEYMRSLLRTWTALPDTEVHLIAHVIPDNMPEEDDRVAITQLLKEFPSAFKAPEFRSPAEAKSFISGMDFMTGARMHACIAAFSSGVPVVPLAYSRKFNGLMATLGYTWLADGKAMTTAEAVAITLKGFEQREELAAQVARGNARAAARLDDYEDFLVDLFNQVQPAARRSAVAAQSLQQA</sequence>
<dbReference type="PANTHER" id="PTHR36836">
    <property type="entry name" value="COLANIC ACID BIOSYNTHESIS PROTEIN WCAK"/>
    <property type="match status" value="1"/>
</dbReference>
<dbReference type="InterPro" id="IPR007345">
    <property type="entry name" value="Polysacch_pyruvyl_Trfase"/>
</dbReference>
<dbReference type="PATRIC" id="fig|857265.3.peg.3123"/>
<evidence type="ECO:0000313" key="3">
    <source>
        <dbReference type="Proteomes" id="UP000037939"/>
    </source>
</evidence>
<keyword evidence="3" id="KW-1185">Reference proteome</keyword>
<dbReference type="PANTHER" id="PTHR36836:SF1">
    <property type="entry name" value="COLANIC ACID BIOSYNTHESIS PROTEIN WCAK"/>
    <property type="match status" value="1"/>
</dbReference>
<protein>
    <submittedName>
        <fullName evidence="2">Colanic acid biosynthesis protein</fullName>
    </submittedName>
</protein>
<dbReference type="STRING" id="857265.WG78_15180"/>
<comment type="caution">
    <text evidence="2">The sequence shown here is derived from an EMBL/GenBank/DDBJ whole genome shotgun (WGS) entry which is preliminary data.</text>
</comment>
<organism evidence="2 3">
    <name type="scientific">Amantichitinum ursilacus</name>
    <dbReference type="NCBI Taxonomy" id="857265"/>
    <lineage>
        <taxon>Bacteria</taxon>
        <taxon>Pseudomonadati</taxon>
        <taxon>Pseudomonadota</taxon>
        <taxon>Betaproteobacteria</taxon>
        <taxon>Neisseriales</taxon>
        <taxon>Chitinibacteraceae</taxon>
        <taxon>Amantichitinum</taxon>
    </lineage>
</organism>
<evidence type="ECO:0000259" key="1">
    <source>
        <dbReference type="Pfam" id="PF04230"/>
    </source>
</evidence>
<evidence type="ECO:0000313" key="2">
    <source>
        <dbReference type="EMBL" id="KPC51825.1"/>
    </source>
</evidence>
<gene>
    <name evidence="2" type="ORF">WG78_15180</name>
</gene>
<reference evidence="2 3" key="1">
    <citation type="submission" date="2015-07" db="EMBL/GenBank/DDBJ databases">
        <title>Draft genome sequence of the Amantichitinum ursilacus IGB-41, a new chitin-degrading bacterium.</title>
        <authorList>
            <person name="Kirstahler P."/>
            <person name="Guenther M."/>
            <person name="Grumaz C."/>
            <person name="Rupp S."/>
            <person name="Zibek S."/>
            <person name="Sohn K."/>
        </authorList>
    </citation>
    <scope>NUCLEOTIDE SEQUENCE [LARGE SCALE GENOMIC DNA]</scope>
    <source>
        <strain evidence="2 3">IGB-41</strain>
    </source>
</reference>
<dbReference type="RefSeq" id="WP_083459186.1">
    <property type="nucleotide sequence ID" value="NZ_LAQT01000013.1"/>
</dbReference>
<dbReference type="AlphaFoldDB" id="A0A0N0XHH4"/>
<name>A0A0N0XHH4_9NEIS</name>
<dbReference type="Proteomes" id="UP000037939">
    <property type="component" value="Unassembled WGS sequence"/>
</dbReference>
<feature type="domain" description="Polysaccharide pyruvyl transferase" evidence="1">
    <location>
        <begin position="86"/>
        <end position="330"/>
    </location>
</feature>